<gene>
    <name evidence="1" type="ORF">JQ619_02490</name>
</gene>
<dbReference type="Gene3D" id="3.30.2310.20">
    <property type="entry name" value="RelE-like"/>
    <property type="match status" value="1"/>
</dbReference>
<dbReference type="InterPro" id="IPR035093">
    <property type="entry name" value="RelE/ParE_toxin_dom_sf"/>
</dbReference>
<accession>A0ABS5FZY7</accession>
<proteinExistence type="predicted"/>
<evidence type="ECO:0000313" key="2">
    <source>
        <dbReference type="Proteomes" id="UP001314635"/>
    </source>
</evidence>
<dbReference type="EMBL" id="JAFCLK010000002">
    <property type="protein sequence ID" value="MBR1134629.1"/>
    <property type="molecule type" value="Genomic_DNA"/>
</dbReference>
<evidence type="ECO:0008006" key="3">
    <source>
        <dbReference type="Google" id="ProtNLM"/>
    </source>
</evidence>
<reference evidence="2" key="1">
    <citation type="journal article" date="2021" name="ISME J.">
        <title>Evolutionary origin and ecological implication of a unique nif island in free-living Bradyrhizobium lineages.</title>
        <authorList>
            <person name="Tao J."/>
        </authorList>
    </citation>
    <scope>NUCLEOTIDE SEQUENCE [LARGE SCALE GENOMIC DNA]</scope>
    <source>
        <strain evidence="2">SZCCT0094</strain>
    </source>
</reference>
<organism evidence="1 2">
    <name type="scientific">Bradyrhizobium denitrificans</name>
    <dbReference type="NCBI Taxonomy" id="2734912"/>
    <lineage>
        <taxon>Bacteria</taxon>
        <taxon>Pseudomonadati</taxon>
        <taxon>Pseudomonadota</taxon>
        <taxon>Alphaproteobacteria</taxon>
        <taxon>Hyphomicrobiales</taxon>
        <taxon>Nitrobacteraceae</taxon>
        <taxon>Bradyrhizobium</taxon>
    </lineage>
</organism>
<sequence>MPTRNVALTGHQDKIIETLVQSGRSRGGRVARVRLGAPGVRTRHVARHGRAGRHLLLYRARGEQIIEIGRVLHDRMYLSRHSPFSEEKGE</sequence>
<dbReference type="RefSeq" id="WP_172235948.1">
    <property type="nucleotide sequence ID" value="NZ_JABFDP010000005.1"/>
</dbReference>
<comment type="caution">
    <text evidence="1">The sequence shown here is derived from an EMBL/GenBank/DDBJ whole genome shotgun (WGS) entry which is preliminary data.</text>
</comment>
<keyword evidence="2" id="KW-1185">Reference proteome</keyword>
<evidence type="ECO:0000313" key="1">
    <source>
        <dbReference type="EMBL" id="MBR1134629.1"/>
    </source>
</evidence>
<protein>
    <recommendedName>
        <fullName evidence="3">Type II toxin-antitoxin system RelE/ParE family toxin</fullName>
    </recommendedName>
</protein>
<dbReference type="Proteomes" id="UP001314635">
    <property type="component" value="Unassembled WGS sequence"/>
</dbReference>
<name>A0ABS5FZY7_9BRAD</name>